<gene>
    <name evidence="7" type="ORF">HPULCUR_007683</name>
</gene>
<feature type="domain" description="FAD-binding" evidence="6">
    <location>
        <begin position="15"/>
        <end position="367"/>
    </location>
</feature>
<dbReference type="InterPro" id="IPR036188">
    <property type="entry name" value="FAD/NAD-bd_sf"/>
</dbReference>
<evidence type="ECO:0000256" key="1">
    <source>
        <dbReference type="ARBA" id="ARBA00001974"/>
    </source>
</evidence>
<evidence type="ECO:0000256" key="4">
    <source>
        <dbReference type="ARBA" id="ARBA00022827"/>
    </source>
</evidence>
<accession>A0ABP9Y6H5</accession>
<evidence type="ECO:0000256" key="3">
    <source>
        <dbReference type="ARBA" id="ARBA00022630"/>
    </source>
</evidence>
<keyword evidence="3" id="KW-0285">Flavoprotein</keyword>
<evidence type="ECO:0000259" key="6">
    <source>
        <dbReference type="Pfam" id="PF01494"/>
    </source>
</evidence>
<dbReference type="Proteomes" id="UP001476247">
    <property type="component" value="Unassembled WGS sequence"/>
</dbReference>
<dbReference type="InterPro" id="IPR038220">
    <property type="entry name" value="PHOX_C_sf"/>
</dbReference>
<comment type="similarity">
    <text evidence="2">Belongs to the PheA/TfdB FAD monooxygenase family.</text>
</comment>
<dbReference type="InterPro" id="IPR050641">
    <property type="entry name" value="RIFMO-like"/>
</dbReference>
<evidence type="ECO:0000313" key="8">
    <source>
        <dbReference type="Proteomes" id="UP001476247"/>
    </source>
</evidence>
<evidence type="ECO:0000256" key="5">
    <source>
        <dbReference type="ARBA" id="ARBA00023002"/>
    </source>
</evidence>
<dbReference type="SUPFAM" id="SSF54373">
    <property type="entry name" value="FAD-linked reductases, C-terminal domain"/>
    <property type="match status" value="1"/>
</dbReference>
<dbReference type="Gene3D" id="3.40.30.20">
    <property type="match status" value="1"/>
</dbReference>
<dbReference type="PRINTS" id="PR00420">
    <property type="entry name" value="RNGMNOXGNASE"/>
</dbReference>
<dbReference type="SUPFAM" id="SSF51905">
    <property type="entry name" value="FAD/NAD(P)-binding domain"/>
    <property type="match status" value="1"/>
</dbReference>
<protein>
    <recommendedName>
        <fullName evidence="6">FAD-binding domain-containing protein</fullName>
    </recommendedName>
</protein>
<keyword evidence="4" id="KW-0274">FAD</keyword>
<keyword evidence="8" id="KW-1185">Reference proteome</keyword>
<dbReference type="Gene3D" id="3.30.9.10">
    <property type="entry name" value="D-Amino Acid Oxidase, subunit A, domain 2"/>
    <property type="match status" value="1"/>
</dbReference>
<comment type="cofactor">
    <cofactor evidence="1">
        <name>FAD</name>
        <dbReference type="ChEBI" id="CHEBI:57692"/>
    </cofactor>
</comment>
<dbReference type="Pfam" id="PF01494">
    <property type="entry name" value="FAD_binding_3"/>
    <property type="match status" value="1"/>
</dbReference>
<reference evidence="7 8" key="1">
    <citation type="submission" date="2024-04" db="EMBL/GenBank/DDBJ databases">
        <title>genome sequences of Mucor flavus KT1a and Helicostylum pulchrum KT1b strains isolation_sourced from the surface of a dry-aged beef.</title>
        <authorList>
            <person name="Toyotome T."/>
            <person name="Hosono M."/>
            <person name="Torimaru M."/>
            <person name="Fukuda K."/>
            <person name="Mikami N."/>
        </authorList>
    </citation>
    <scope>NUCLEOTIDE SEQUENCE [LARGE SCALE GENOMIC DNA]</scope>
    <source>
        <strain evidence="7 8">KT1b</strain>
    </source>
</reference>
<sequence>MLASELNIPAPSSKVDFLIVGGGPVGLLAANLIVQAGMTCRILDIEYEPSHWGRGDWIHGRTLELLERAGLESELIKTGVKVDKMSSYMNGKLQKEIPFVLEETESKHEYLLCVGQHITESSLQSQLSEHDVQVERPATVVSMERDEGEYPVKATVMHMQEGKGTELVECKYLLGCDGAHSDIRSQLGITNEGETSETHAGVLDALIRTNFASRKEVCIVQSDHAKTISMFPRENGLTRIFVHFNEDEHEQRKEQHNRNRIQMEDIQREAKRALLPHRIEFLGILYWSIYVVGQRYASRLDSEDRRVFLCGDAAHSQSPTLGQGVNTGFGDIFNLIWKVCMVEKGQLNRKFLSTYHSERWDVAQQVLSIDKAAAKAAAGHEAADYCDVVENNRAFTAGYGIKYEYKSEDECSLMWVSANDSDQYVMQPGMRAPNYKVFGFVSAKKTRLFDAVAKHGDVPAWMTYSLFVLAHDLRNTHEIVSVLLSEMAKTTTLLPPSSTVVVTTSTADQVSNFKSLFDCERVVIDKLNQAQCHRAYHRKHDASIKNHSEGEDVHVVLVRPDGYIGTIIRGDDGITLSNKVCQYFSNIV</sequence>
<evidence type="ECO:0000313" key="7">
    <source>
        <dbReference type="EMBL" id="GAA5802220.1"/>
    </source>
</evidence>
<dbReference type="SUPFAM" id="SSF52833">
    <property type="entry name" value="Thioredoxin-like"/>
    <property type="match status" value="1"/>
</dbReference>
<dbReference type="PANTHER" id="PTHR43004">
    <property type="entry name" value="TRK SYSTEM POTASSIUM UPTAKE PROTEIN"/>
    <property type="match status" value="1"/>
</dbReference>
<dbReference type="PANTHER" id="PTHR43004:SF19">
    <property type="entry name" value="BINDING MONOOXYGENASE, PUTATIVE (JCVI)-RELATED"/>
    <property type="match status" value="1"/>
</dbReference>
<keyword evidence="5" id="KW-0560">Oxidoreductase</keyword>
<comment type="caution">
    <text evidence="7">The sequence shown here is derived from an EMBL/GenBank/DDBJ whole genome shotgun (WGS) entry which is preliminary data.</text>
</comment>
<evidence type="ECO:0000256" key="2">
    <source>
        <dbReference type="ARBA" id="ARBA00007801"/>
    </source>
</evidence>
<dbReference type="InterPro" id="IPR002938">
    <property type="entry name" value="FAD-bd"/>
</dbReference>
<dbReference type="InterPro" id="IPR036249">
    <property type="entry name" value="Thioredoxin-like_sf"/>
</dbReference>
<dbReference type="Gene3D" id="3.50.50.60">
    <property type="entry name" value="FAD/NAD(P)-binding domain"/>
    <property type="match status" value="1"/>
</dbReference>
<organism evidence="7 8">
    <name type="scientific">Helicostylum pulchrum</name>
    <dbReference type="NCBI Taxonomy" id="562976"/>
    <lineage>
        <taxon>Eukaryota</taxon>
        <taxon>Fungi</taxon>
        <taxon>Fungi incertae sedis</taxon>
        <taxon>Mucoromycota</taxon>
        <taxon>Mucoromycotina</taxon>
        <taxon>Mucoromycetes</taxon>
        <taxon>Mucorales</taxon>
        <taxon>Mucorineae</taxon>
        <taxon>Mucoraceae</taxon>
        <taxon>Helicostylum</taxon>
    </lineage>
</organism>
<name>A0ABP9Y6H5_9FUNG</name>
<proteinExistence type="inferred from homology"/>
<dbReference type="EMBL" id="BAABUJ010000022">
    <property type="protein sequence ID" value="GAA5802220.1"/>
    <property type="molecule type" value="Genomic_DNA"/>
</dbReference>